<evidence type="ECO:0000313" key="2">
    <source>
        <dbReference type="EMBL" id="KAA6357847.1"/>
    </source>
</evidence>
<organism evidence="2 3">
    <name type="scientific">Streblomastix strix</name>
    <dbReference type="NCBI Taxonomy" id="222440"/>
    <lineage>
        <taxon>Eukaryota</taxon>
        <taxon>Metamonada</taxon>
        <taxon>Preaxostyla</taxon>
        <taxon>Oxymonadida</taxon>
        <taxon>Streblomastigidae</taxon>
        <taxon>Streblomastix</taxon>
    </lineage>
</organism>
<evidence type="ECO:0000313" key="3">
    <source>
        <dbReference type="Proteomes" id="UP000324800"/>
    </source>
</evidence>
<feature type="non-terminal residue" evidence="2">
    <location>
        <position position="1"/>
    </location>
</feature>
<keyword evidence="1" id="KW-0175">Coiled coil</keyword>
<evidence type="ECO:0000256" key="1">
    <source>
        <dbReference type="SAM" id="Coils"/>
    </source>
</evidence>
<protein>
    <submittedName>
        <fullName evidence="2">Uncharacterized protein</fullName>
    </submittedName>
</protein>
<feature type="coiled-coil region" evidence="1">
    <location>
        <begin position="162"/>
        <end position="206"/>
    </location>
</feature>
<gene>
    <name evidence="2" type="ORF">EZS28_046626</name>
</gene>
<comment type="caution">
    <text evidence="2">The sequence shown here is derived from an EMBL/GenBank/DDBJ whole genome shotgun (WGS) entry which is preliminary data.</text>
</comment>
<dbReference type="Proteomes" id="UP000324800">
    <property type="component" value="Unassembled WGS sequence"/>
</dbReference>
<dbReference type="AlphaFoldDB" id="A0A5J4THY0"/>
<name>A0A5J4THY0_9EUKA</name>
<accession>A0A5J4THY0</accession>
<reference evidence="2 3" key="1">
    <citation type="submission" date="2019-03" db="EMBL/GenBank/DDBJ databases">
        <title>Single cell metagenomics reveals metabolic interactions within the superorganism composed of flagellate Streblomastix strix and complex community of Bacteroidetes bacteria on its surface.</title>
        <authorList>
            <person name="Treitli S.C."/>
            <person name="Kolisko M."/>
            <person name="Husnik F."/>
            <person name="Keeling P."/>
            <person name="Hampl V."/>
        </authorList>
    </citation>
    <scope>NUCLEOTIDE SEQUENCE [LARGE SCALE GENOMIC DNA]</scope>
    <source>
        <strain evidence="2">ST1C</strain>
    </source>
</reference>
<dbReference type="EMBL" id="SNRW01030761">
    <property type="protein sequence ID" value="KAA6357847.1"/>
    <property type="molecule type" value="Genomic_DNA"/>
</dbReference>
<proteinExistence type="predicted"/>
<sequence length="245" mass="28988">QPAVRKFYKFEGPKAQKMKEAIAEITLMNLLTRGQEKTPDIPDWRNIEYPKDYIGPKLEDYQDTENNDTNERNDQHMILNQQSGSSTANGDPETKVNDKFILVLLEYIQSKRNQYHGLFGNPALVFKLGEYIVPHRLILQLIDKAQQILAQEPTLLVVQHPHAKFKEKIEKMKEIERKKEAELEKLQKQEEKLLKAREIVKLKEQQKLEAIKRKKEKSHKKNKKLLIRWQKQLDSKIKKKLKKMK</sequence>